<name>A0A935W474_9PROT</name>
<dbReference type="InterPro" id="IPR013424">
    <property type="entry name" value="Ice-binding_C"/>
</dbReference>
<dbReference type="NCBIfam" id="TIGR02595">
    <property type="entry name" value="PEP_CTERM"/>
    <property type="match status" value="1"/>
</dbReference>
<organism evidence="3 4">
    <name type="scientific">Candidatus Accumulibacter affinis</name>
    <dbReference type="NCBI Taxonomy" id="2954384"/>
    <lineage>
        <taxon>Bacteria</taxon>
        <taxon>Pseudomonadati</taxon>
        <taxon>Pseudomonadota</taxon>
        <taxon>Betaproteobacteria</taxon>
        <taxon>Candidatus Accumulibacter</taxon>
    </lineage>
</organism>
<evidence type="ECO:0000313" key="4">
    <source>
        <dbReference type="Proteomes" id="UP000706151"/>
    </source>
</evidence>
<feature type="chain" id="PRO_5037519515" evidence="1">
    <location>
        <begin position="30"/>
        <end position="203"/>
    </location>
</feature>
<dbReference type="AlphaFoldDB" id="A0A935W474"/>
<dbReference type="SMART" id="SM00754">
    <property type="entry name" value="CHRD"/>
    <property type="match status" value="1"/>
</dbReference>
<dbReference type="EMBL" id="JADJOT010000009">
    <property type="protein sequence ID" value="MBK7954837.1"/>
    <property type="molecule type" value="Genomic_DNA"/>
</dbReference>
<keyword evidence="1" id="KW-0732">Signal</keyword>
<sequence length="203" mass="20516">MKTNHSLASVVTAGVLAAISLGATTSAWATPVTYYAVLNGAAEAPPNASPGIGQTTVTYDSMLHTLQVQVDFSGLLGTVTAAHIHCCTAVPGVGTAGVATITPTFTGFPSGVTFGTYDHTFDLTMLGAFNPAFVTANGGTFATAEAVLAAGLAADKAYLNIHTSVVPAGEIRGFLVPEPASMALLGLGLFGLAASRRCTRRQA</sequence>
<dbReference type="Proteomes" id="UP000706151">
    <property type="component" value="Unassembled WGS sequence"/>
</dbReference>
<protein>
    <submittedName>
        <fullName evidence="3">CHRD domain-containing protein</fullName>
    </submittedName>
</protein>
<dbReference type="Pfam" id="PF07589">
    <property type="entry name" value="PEP-CTERM"/>
    <property type="match status" value="1"/>
</dbReference>
<evidence type="ECO:0000256" key="1">
    <source>
        <dbReference type="SAM" id="SignalP"/>
    </source>
</evidence>
<accession>A0A935W474</accession>
<dbReference type="Pfam" id="PF07452">
    <property type="entry name" value="CHRD"/>
    <property type="match status" value="1"/>
</dbReference>
<evidence type="ECO:0000259" key="2">
    <source>
        <dbReference type="SMART" id="SM00754"/>
    </source>
</evidence>
<feature type="signal peptide" evidence="1">
    <location>
        <begin position="1"/>
        <end position="29"/>
    </location>
</feature>
<dbReference type="InterPro" id="IPR010895">
    <property type="entry name" value="CHRD"/>
</dbReference>
<reference evidence="3 4" key="1">
    <citation type="submission" date="2020-10" db="EMBL/GenBank/DDBJ databases">
        <title>Connecting structure to function with the recovery of over 1000 high-quality activated sludge metagenome-assembled genomes encoding full-length rRNA genes using long-read sequencing.</title>
        <authorList>
            <person name="Singleton C.M."/>
            <person name="Petriglieri F."/>
            <person name="Kristensen J.M."/>
            <person name="Kirkegaard R.H."/>
            <person name="Michaelsen T.Y."/>
            <person name="Andersen M.H."/>
            <person name="Karst S.M."/>
            <person name="Dueholm M.S."/>
            <person name="Nielsen P.H."/>
            <person name="Albertsen M."/>
        </authorList>
    </citation>
    <scope>NUCLEOTIDE SEQUENCE [LARGE SCALE GENOMIC DNA]</scope>
    <source>
        <strain evidence="3">Fred_18-Q3-R57-64_BAT3C.720</strain>
    </source>
</reference>
<feature type="domain" description="CHRD" evidence="2">
    <location>
        <begin position="32"/>
        <end position="177"/>
    </location>
</feature>
<evidence type="ECO:0000313" key="3">
    <source>
        <dbReference type="EMBL" id="MBK7954837.1"/>
    </source>
</evidence>
<comment type="caution">
    <text evidence="3">The sequence shown here is derived from an EMBL/GenBank/DDBJ whole genome shotgun (WGS) entry which is preliminary data.</text>
</comment>
<proteinExistence type="predicted"/>
<gene>
    <name evidence="3" type="ORF">IPK02_13290</name>
</gene>